<sequence length="222" mass="25304">SDLLDSRSERFAGLIAEIIKTIRMLRNANKINNSTIIPQVNVYLSDFNVTLVNENTLDPDGEQNESLGIMNQLSIAEIIDKDTINVLEKYSSSIKHHGKCSKISFFYEKDLQSVIQKLANNKGDIFFQAMHNVIMHIPHFESVEVPNKESKPKNVDQKISLILEHINKIQITKEKLEMKINNPRYVLNAPASAKKSDLIKLSSLESKIKKLTSEIELLEKFK</sequence>
<comment type="caution">
    <text evidence="1">The sequence shown here is derived from an EMBL/GenBank/DDBJ whole genome shotgun (WGS) entry which is preliminary data.</text>
</comment>
<organism evidence="1 2">
    <name type="scientific">Smittium megazygosporum</name>
    <dbReference type="NCBI Taxonomy" id="133381"/>
    <lineage>
        <taxon>Eukaryota</taxon>
        <taxon>Fungi</taxon>
        <taxon>Fungi incertae sedis</taxon>
        <taxon>Zoopagomycota</taxon>
        <taxon>Kickxellomycotina</taxon>
        <taxon>Harpellomycetes</taxon>
        <taxon>Harpellales</taxon>
        <taxon>Legeriomycetaceae</taxon>
        <taxon>Smittium</taxon>
    </lineage>
</organism>
<dbReference type="AlphaFoldDB" id="A0A2T9Z7F7"/>
<feature type="non-terminal residue" evidence="1">
    <location>
        <position position="1"/>
    </location>
</feature>
<dbReference type="Proteomes" id="UP000245609">
    <property type="component" value="Unassembled WGS sequence"/>
</dbReference>
<protein>
    <submittedName>
        <fullName evidence="1">Uncharacterized protein</fullName>
    </submittedName>
</protein>
<name>A0A2T9Z7F7_9FUNG</name>
<proteinExistence type="predicted"/>
<reference evidence="1 2" key="1">
    <citation type="journal article" date="2018" name="MBio">
        <title>Comparative Genomics Reveals the Core Gene Toolbox for the Fungus-Insect Symbiosis.</title>
        <authorList>
            <person name="Wang Y."/>
            <person name="Stata M."/>
            <person name="Wang W."/>
            <person name="Stajich J.E."/>
            <person name="White M.M."/>
            <person name="Moncalvo J.M."/>
        </authorList>
    </citation>
    <scope>NUCLEOTIDE SEQUENCE [LARGE SCALE GENOMIC DNA]</scope>
    <source>
        <strain evidence="1 2">SC-DP-2</strain>
    </source>
</reference>
<gene>
    <name evidence="1" type="ORF">BB560_005087</name>
</gene>
<evidence type="ECO:0000313" key="1">
    <source>
        <dbReference type="EMBL" id="PVV00528.1"/>
    </source>
</evidence>
<dbReference type="EMBL" id="MBFS01001918">
    <property type="protein sequence ID" value="PVV00528.1"/>
    <property type="molecule type" value="Genomic_DNA"/>
</dbReference>
<accession>A0A2T9Z7F7</accession>
<evidence type="ECO:0000313" key="2">
    <source>
        <dbReference type="Proteomes" id="UP000245609"/>
    </source>
</evidence>
<keyword evidence="2" id="KW-1185">Reference proteome</keyword>